<dbReference type="InterPro" id="IPR020806">
    <property type="entry name" value="PKS_PP-bd"/>
</dbReference>
<evidence type="ECO:0000256" key="3">
    <source>
        <dbReference type="SAM" id="MobiDB-lite"/>
    </source>
</evidence>
<dbReference type="Gene3D" id="1.10.1200.10">
    <property type="entry name" value="ACP-like"/>
    <property type="match status" value="1"/>
</dbReference>
<feature type="compositionally biased region" description="Low complexity" evidence="3">
    <location>
        <begin position="195"/>
        <end position="215"/>
    </location>
</feature>
<feature type="region of interest" description="Disordered" evidence="3">
    <location>
        <begin position="1"/>
        <end position="33"/>
    </location>
</feature>
<feature type="domain" description="Carrier" evidence="4">
    <location>
        <begin position="245"/>
        <end position="320"/>
    </location>
</feature>
<evidence type="ECO:0000256" key="2">
    <source>
        <dbReference type="ARBA" id="ARBA00022553"/>
    </source>
</evidence>
<dbReference type="Proteomes" id="UP001589709">
    <property type="component" value="Unassembled WGS sequence"/>
</dbReference>
<evidence type="ECO:0000256" key="1">
    <source>
        <dbReference type="ARBA" id="ARBA00022450"/>
    </source>
</evidence>
<feature type="region of interest" description="Disordered" evidence="3">
    <location>
        <begin position="185"/>
        <end position="228"/>
    </location>
</feature>
<gene>
    <name evidence="5" type="ORF">ACFF45_32405</name>
</gene>
<dbReference type="InterPro" id="IPR032710">
    <property type="entry name" value="NTF2-like_dom_sf"/>
</dbReference>
<comment type="caution">
    <text evidence="5">The sequence shown here is derived from an EMBL/GenBank/DDBJ whole genome shotgun (WGS) entry which is preliminary data.</text>
</comment>
<dbReference type="InterPro" id="IPR036736">
    <property type="entry name" value="ACP-like_sf"/>
</dbReference>
<dbReference type="RefSeq" id="WP_381350471.1">
    <property type="nucleotide sequence ID" value="NZ_JBHMCY010000098.1"/>
</dbReference>
<dbReference type="Pfam" id="PF13577">
    <property type="entry name" value="SnoaL_4"/>
    <property type="match status" value="1"/>
</dbReference>
<dbReference type="SMART" id="SM00823">
    <property type="entry name" value="PKS_PP"/>
    <property type="match status" value="1"/>
</dbReference>
<dbReference type="InterPro" id="IPR037401">
    <property type="entry name" value="SnoaL-like"/>
</dbReference>
<sequence length="337" mass="37465">MTSPHREQNGGEQNARDEDARDEDARDHGDTVTLPRAELDALRDRVRDLADRAEITELIDRYVTLLDVQDRHGYDDTWPRTVFTEDCRLEFPVGTVRGLDTAAAFHFDRKSRFARTHHLAANHGIALDGDTARVRVHLFASHVHHDDGPDPGGRFDIGGYSEGEAVRTADGWRISRWRFQLVWSDGAGPRPGPAPAALRSSQPRPRARRPAAAPPTREDDTVSPSPAATLDLGALRTASGDARLRAIEAFVCRTLETHLDVPPAHRIPRTRPLYAQGIDSLTALAFQRKLESALRIPVPTHHLLREQSVSELAATLADLFTHADRTERRRETATASV</sequence>
<organism evidence="5 6">
    <name type="scientific">Streptomyces cinereospinus</name>
    <dbReference type="NCBI Taxonomy" id="285561"/>
    <lineage>
        <taxon>Bacteria</taxon>
        <taxon>Bacillati</taxon>
        <taxon>Actinomycetota</taxon>
        <taxon>Actinomycetes</taxon>
        <taxon>Kitasatosporales</taxon>
        <taxon>Streptomycetaceae</taxon>
        <taxon>Streptomyces</taxon>
    </lineage>
</organism>
<proteinExistence type="predicted"/>
<evidence type="ECO:0000313" key="6">
    <source>
        <dbReference type="Proteomes" id="UP001589709"/>
    </source>
</evidence>
<dbReference type="SUPFAM" id="SSF54427">
    <property type="entry name" value="NTF2-like"/>
    <property type="match status" value="1"/>
</dbReference>
<dbReference type="Pfam" id="PF00550">
    <property type="entry name" value="PP-binding"/>
    <property type="match status" value="1"/>
</dbReference>
<evidence type="ECO:0000313" key="5">
    <source>
        <dbReference type="EMBL" id="MFB9467262.1"/>
    </source>
</evidence>
<evidence type="ECO:0000259" key="4">
    <source>
        <dbReference type="PROSITE" id="PS50075"/>
    </source>
</evidence>
<dbReference type="InterPro" id="IPR009081">
    <property type="entry name" value="PP-bd_ACP"/>
</dbReference>
<dbReference type="Gene3D" id="3.10.450.50">
    <property type="match status" value="1"/>
</dbReference>
<keyword evidence="1" id="KW-0596">Phosphopantetheine</keyword>
<reference evidence="5 6" key="1">
    <citation type="submission" date="2024-09" db="EMBL/GenBank/DDBJ databases">
        <authorList>
            <person name="Sun Q."/>
            <person name="Mori K."/>
        </authorList>
    </citation>
    <scope>NUCLEOTIDE SEQUENCE [LARGE SCALE GENOMIC DNA]</scope>
    <source>
        <strain evidence="5 6">JCM 6917</strain>
    </source>
</reference>
<dbReference type="CDD" id="cd00531">
    <property type="entry name" value="NTF2_like"/>
    <property type="match status" value="1"/>
</dbReference>
<protein>
    <submittedName>
        <fullName evidence="5">Nuclear transport factor 2 family protein</fullName>
    </submittedName>
</protein>
<name>A0ABV5NAE9_9ACTN</name>
<dbReference type="EMBL" id="JBHMCY010000098">
    <property type="protein sequence ID" value="MFB9467262.1"/>
    <property type="molecule type" value="Genomic_DNA"/>
</dbReference>
<dbReference type="PROSITE" id="PS50075">
    <property type="entry name" value="CARRIER"/>
    <property type="match status" value="1"/>
</dbReference>
<accession>A0ABV5NAE9</accession>
<dbReference type="SUPFAM" id="SSF47336">
    <property type="entry name" value="ACP-like"/>
    <property type="match status" value="1"/>
</dbReference>
<feature type="compositionally biased region" description="Basic and acidic residues" evidence="3">
    <location>
        <begin position="1"/>
        <end position="30"/>
    </location>
</feature>
<keyword evidence="2" id="KW-0597">Phosphoprotein</keyword>
<keyword evidence="6" id="KW-1185">Reference proteome</keyword>